<dbReference type="InterPro" id="IPR036249">
    <property type="entry name" value="Thioredoxin-like_sf"/>
</dbReference>
<evidence type="ECO:0000256" key="2">
    <source>
        <dbReference type="ARBA" id="ARBA00022679"/>
    </source>
</evidence>
<dbReference type="InterPro" id="IPR004045">
    <property type="entry name" value="Glutathione_S-Trfase_N"/>
</dbReference>
<dbReference type="GO" id="GO:0006749">
    <property type="term" value="P:glutathione metabolic process"/>
    <property type="evidence" value="ECO:0007669"/>
    <property type="project" value="TreeGrafter"/>
</dbReference>
<dbReference type="Ensembl" id="ENSJJAT00000012561.1">
    <property type="protein sequence ID" value="ENSJJAP00000006172.1"/>
    <property type="gene ID" value="ENSJJAG00000010910.1"/>
</dbReference>
<evidence type="ECO:0000313" key="5">
    <source>
        <dbReference type="Proteomes" id="UP000694385"/>
    </source>
</evidence>
<dbReference type="OMA" id="GAHKITP"/>
<dbReference type="SUPFAM" id="SSF52833">
    <property type="entry name" value="Thioredoxin-like"/>
    <property type="match status" value="1"/>
</dbReference>
<feature type="domain" description="GST N-terminal" evidence="3">
    <location>
        <begin position="1"/>
        <end position="50"/>
    </location>
</feature>
<evidence type="ECO:0000256" key="1">
    <source>
        <dbReference type="ARBA" id="ARBA00012452"/>
    </source>
</evidence>
<dbReference type="PROSITE" id="PS50404">
    <property type="entry name" value="GST_NTER"/>
    <property type="match status" value="1"/>
</dbReference>
<dbReference type="PANTHER" id="PTHR11571">
    <property type="entry name" value="GLUTATHIONE S-TRANSFERASE"/>
    <property type="match status" value="1"/>
</dbReference>
<proteinExistence type="predicted"/>
<dbReference type="PANTHER" id="PTHR11571:SF247">
    <property type="entry name" value="GLUTATHIONE S-TRANSFERASE MU 1"/>
    <property type="match status" value="1"/>
</dbReference>
<keyword evidence="2" id="KW-0808">Transferase</keyword>
<dbReference type="AlphaFoldDB" id="A0A8C5KCZ9"/>
<evidence type="ECO:0000313" key="4">
    <source>
        <dbReference type="Ensembl" id="ENSJJAP00000006172.1"/>
    </source>
</evidence>
<evidence type="ECO:0000259" key="3">
    <source>
        <dbReference type="PROSITE" id="PS50404"/>
    </source>
</evidence>
<dbReference type="Proteomes" id="UP000694385">
    <property type="component" value="Unassembled WGS sequence"/>
</dbReference>
<accession>A0A8C5KCZ9</accession>
<dbReference type="GeneTree" id="ENSGT00940000160258"/>
<organism evidence="4 5">
    <name type="scientific">Jaculus jaculus</name>
    <name type="common">Lesser Egyptian jerboa</name>
    <dbReference type="NCBI Taxonomy" id="51337"/>
    <lineage>
        <taxon>Eukaryota</taxon>
        <taxon>Metazoa</taxon>
        <taxon>Chordata</taxon>
        <taxon>Craniata</taxon>
        <taxon>Vertebrata</taxon>
        <taxon>Euteleostomi</taxon>
        <taxon>Mammalia</taxon>
        <taxon>Eutheria</taxon>
        <taxon>Euarchontoglires</taxon>
        <taxon>Glires</taxon>
        <taxon>Rodentia</taxon>
        <taxon>Myomorpha</taxon>
        <taxon>Dipodoidea</taxon>
        <taxon>Dipodidae</taxon>
        <taxon>Dipodinae</taxon>
        <taxon>Jaculus</taxon>
    </lineage>
</organism>
<dbReference type="Gene3D" id="1.20.1050.130">
    <property type="match status" value="1"/>
</dbReference>
<dbReference type="InterPro" id="IPR050213">
    <property type="entry name" value="GST_superfamily"/>
</dbReference>
<name>A0A8C5KCZ9_JACJA</name>
<dbReference type="EC" id="2.5.1.18" evidence="1"/>
<dbReference type="GO" id="GO:0004364">
    <property type="term" value="F:glutathione transferase activity"/>
    <property type="evidence" value="ECO:0007669"/>
    <property type="project" value="UniProtKB-EC"/>
</dbReference>
<sequence length="111" mass="12586">PDYDRSQWLSDEFKVGLDFPNLPYLINGAHKITPSNAILCSLASKHKLCGGAEEERIWRDILENQVTDNHLHLGILCRSSGFGLKKVSAYMKTSCLWPRPVYLKVAAWVNK</sequence>
<reference evidence="4" key="1">
    <citation type="submission" date="2025-08" db="UniProtKB">
        <authorList>
            <consortium name="Ensembl"/>
        </authorList>
    </citation>
    <scope>IDENTIFICATION</scope>
</reference>
<keyword evidence="5" id="KW-1185">Reference proteome</keyword>
<reference evidence="4" key="2">
    <citation type="submission" date="2025-09" db="UniProtKB">
        <authorList>
            <consortium name="Ensembl"/>
        </authorList>
    </citation>
    <scope>IDENTIFICATION</scope>
</reference>
<protein>
    <recommendedName>
        <fullName evidence="1">glutathione transferase</fullName>
        <ecNumber evidence="1">2.5.1.18</ecNumber>
    </recommendedName>
</protein>